<dbReference type="InterPro" id="IPR042178">
    <property type="entry name" value="Serpin_sf_1"/>
</dbReference>
<dbReference type="Gene3D" id="2.30.39.10">
    <property type="entry name" value="Alpha-1-antitrypsin, domain 1"/>
    <property type="match status" value="1"/>
</dbReference>
<dbReference type="Proteomes" id="UP000287033">
    <property type="component" value="Unassembled WGS sequence"/>
</dbReference>
<comment type="caution">
    <text evidence="6">The sequence shown here is derived from an EMBL/GenBank/DDBJ whole genome shotgun (WGS) entry which is preliminary data.</text>
</comment>
<proteinExistence type="predicted"/>
<feature type="domain" description="Serpin" evidence="5">
    <location>
        <begin position="1"/>
        <end position="100"/>
    </location>
</feature>
<dbReference type="GO" id="GO:0004867">
    <property type="term" value="F:serine-type endopeptidase inhibitor activity"/>
    <property type="evidence" value="ECO:0007669"/>
    <property type="project" value="UniProtKB-KW"/>
</dbReference>
<keyword evidence="7" id="KW-1185">Reference proteome</keyword>
<comment type="subcellular location">
    <subcellularLocation>
        <location evidence="1">Cytoplasm</location>
    </subcellularLocation>
</comment>
<evidence type="ECO:0000256" key="2">
    <source>
        <dbReference type="ARBA" id="ARBA00022490"/>
    </source>
</evidence>
<dbReference type="InterPro" id="IPR023796">
    <property type="entry name" value="Serpin_dom"/>
</dbReference>
<dbReference type="InterPro" id="IPR036186">
    <property type="entry name" value="Serpin_sf"/>
</dbReference>
<keyword evidence="4" id="KW-0722">Serine protease inhibitor</keyword>
<dbReference type="SUPFAM" id="SSF56574">
    <property type="entry name" value="Serpins"/>
    <property type="match status" value="1"/>
</dbReference>
<sequence>KIQDLLAQGTLDANSKLVLVNAIYFKGNWEKKFDEDNTKEMPFSVTENESKLVKMMCQTGIFNTAYIEEVATNILELPYLQEELSMIILLPDEISGLEKVIVFNSFLGCEAPISIACS</sequence>
<evidence type="ECO:0000256" key="3">
    <source>
        <dbReference type="ARBA" id="ARBA00022690"/>
    </source>
</evidence>
<keyword evidence="2" id="KW-0963">Cytoplasm</keyword>
<evidence type="ECO:0000313" key="6">
    <source>
        <dbReference type="EMBL" id="GCC45640.1"/>
    </source>
</evidence>
<dbReference type="InterPro" id="IPR042185">
    <property type="entry name" value="Serpin_sf_2"/>
</dbReference>
<dbReference type="GO" id="GO:0005615">
    <property type="term" value="C:extracellular space"/>
    <property type="evidence" value="ECO:0007669"/>
    <property type="project" value="InterPro"/>
</dbReference>
<name>A0A401TSJ5_CHIPU</name>
<dbReference type="AlphaFoldDB" id="A0A401TSJ5"/>
<dbReference type="PANTHER" id="PTHR11461:SF180">
    <property type="entry name" value="LEUKOCYTE ELASTASE INHIBITOR"/>
    <property type="match status" value="1"/>
</dbReference>
<dbReference type="PANTHER" id="PTHR11461">
    <property type="entry name" value="SERINE PROTEASE INHIBITOR, SERPIN"/>
    <property type="match status" value="1"/>
</dbReference>
<dbReference type="OrthoDB" id="671595at2759"/>
<reference evidence="6 7" key="1">
    <citation type="journal article" date="2018" name="Nat. Ecol. Evol.">
        <title>Shark genomes provide insights into elasmobranch evolution and the origin of vertebrates.</title>
        <authorList>
            <person name="Hara Y"/>
            <person name="Yamaguchi K"/>
            <person name="Onimaru K"/>
            <person name="Kadota M"/>
            <person name="Koyanagi M"/>
            <person name="Keeley SD"/>
            <person name="Tatsumi K"/>
            <person name="Tanaka K"/>
            <person name="Motone F"/>
            <person name="Kageyama Y"/>
            <person name="Nozu R"/>
            <person name="Adachi N"/>
            <person name="Nishimura O"/>
            <person name="Nakagawa R"/>
            <person name="Tanegashima C"/>
            <person name="Kiyatake I"/>
            <person name="Matsumoto R"/>
            <person name="Murakumo K"/>
            <person name="Nishida K"/>
            <person name="Terakita A"/>
            <person name="Kuratani S"/>
            <person name="Sato K"/>
            <person name="Hyodo S Kuraku.S."/>
        </authorList>
    </citation>
    <scope>NUCLEOTIDE SEQUENCE [LARGE SCALE GENOMIC DNA]</scope>
</reference>
<organism evidence="6 7">
    <name type="scientific">Chiloscyllium punctatum</name>
    <name type="common">Brownbanded bambooshark</name>
    <name type="synonym">Hemiscyllium punctatum</name>
    <dbReference type="NCBI Taxonomy" id="137246"/>
    <lineage>
        <taxon>Eukaryota</taxon>
        <taxon>Metazoa</taxon>
        <taxon>Chordata</taxon>
        <taxon>Craniata</taxon>
        <taxon>Vertebrata</taxon>
        <taxon>Chondrichthyes</taxon>
        <taxon>Elasmobranchii</taxon>
        <taxon>Galeomorphii</taxon>
        <taxon>Galeoidea</taxon>
        <taxon>Orectolobiformes</taxon>
        <taxon>Hemiscylliidae</taxon>
        <taxon>Chiloscyllium</taxon>
    </lineage>
</organism>
<protein>
    <recommendedName>
        <fullName evidence="5">Serpin domain-containing protein</fullName>
    </recommendedName>
</protein>
<accession>A0A401TSJ5</accession>
<gene>
    <name evidence="6" type="ORF">chiPu_0029909</name>
</gene>
<dbReference type="Gene3D" id="3.30.497.10">
    <property type="entry name" value="Antithrombin, subunit I, domain 2"/>
    <property type="match status" value="1"/>
</dbReference>
<dbReference type="OMA" id="CEAPISI"/>
<dbReference type="EMBL" id="BEZZ01169686">
    <property type="protein sequence ID" value="GCC45640.1"/>
    <property type="molecule type" value="Genomic_DNA"/>
</dbReference>
<dbReference type="InterPro" id="IPR000215">
    <property type="entry name" value="Serpin_fam"/>
</dbReference>
<dbReference type="Pfam" id="PF00079">
    <property type="entry name" value="Serpin"/>
    <property type="match status" value="1"/>
</dbReference>
<evidence type="ECO:0000313" key="7">
    <source>
        <dbReference type="Proteomes" id="UP000287033"/>
    </source>
</evidence>
<evidence type="ECO:0000256" key="1">
    <source>
        <dbReference type="ARBA" id="ARBA00004496"/>
    </source>
</evidence>
<keyword evidence="3" id="KW-0646">Protease inhibitor</keyword>
<dbReference type="GO" id="GO:0005737">
    <property type="term" value="C:cytoplasm"/>
    <property type="evidence" value="ECO:0007669"/>
    <property type="project" value="UniProtKB-SubCell"/>
</dbReference>
<evidence type="ECO:0000259" key="5">
    <source>
        <dbReference type="Pfam" id="PF00079"/>
    </source>
</evidence>
<feature type="non-terminal residue" evidence="6">
    <location>
        <position position="1"/>
    </location>
</feature>
<evidence type="ECO:0000256" key="4">
    <source>
        <dbReference type="ARBA" id="ARBA00022900"/>
    </source>
</evidence>
<dbReference type="STRING" id="137246.A0A401TSJ5"/>